<dbReference type="EMBL" id="VXIS01000014">
    <property type="protein sequence ID" value="KAA8913489.1"/>
    <property type="molecule type" value="Genomic_DNA"/>
</dbReference>
<dbReference type="Gene3D" id="1.20.144.10">
    <property type="entry name" value="Phosphatidic acid phosphatase type 2/haloperoxidase"/>
    <property type="match status" value="1"/>
</dbReference>
<dbReference type="GO" id="GO:0016020">
    <property type="term" value="C:membrane"/>
    <property type="evidence" value="ECO:0007669"/>
    <property type="project" value="UniProtKB-SubCell"/>
</dbReference>
<evidence type="ECO:0000256" key="3">
    <source>
        <dbReference type="ARBA" id="ARBA00022692"/>
    </source>
</evidence>
<keyword evidence="3 7" id="KW-0812">Transmembrane</keyword>
<feature type="region of interest" description="Disordered" evidence="6">
    <location>
        <begin position="241"/>
        <end position="267"/>
    </location>
</feature>
<keyword evidence="4 7" id="KW-1133">Transmembrane helix</keyword>
<feature type="transmembrane region" description="Helical" evidence="7">
    <location>
        <begin position="272"/>
        <end position="292"/>
    </location>
</feature>
<dbReference type="OrthoDB" id="8907274at2759"/>
<feature type="transmembrane region" description="Helical" evidence="7">
    <location>
        <begin position="115"/>
        <end position="133"/>
    </location>
</feature>
<keyword evidence="9" id="KW-0560">Oxidoreductase</keyword>
<evidence type="ECO:0000256" key="5">
    <source>
        <dbReference type="ARBA" id="ARBA00023136"/>
    </source>
</evidence>
<dbReference type="CDD" id="cd03390">
    <property type="entry name" value="PAP2_containing_1_like"/>
    <property type="match status" value="1"/>
</dbReference>
<sequence length="373" mass="40698">MALPGHRFFLRLLMIYFLDWVVIFKRRGTIGFAGSTSLWVTPNARPFSATDPDISFPFQTKPKIPSWLLVFCSVIVPAAAIAVLSLVIPSNTQSYAQSFRTAQGWKRRLYCLNTAWLGLGLSLAAAILITDGLKNLAGRPRPDLLSRCNLDPADIDKYTVGKNNLLDWHICKNIGASGSVKGALDESDVRDGFRSFPSGHCSMSFAGLGYLSIWLAEFVFALPLPHLSTKTTPPLSAPLVDNAAEPRTSMSPATRLLSRGSQEERDTPLPRVPFMAAILVCGVPLMTAMYIASTRFSDFRHHSGDIFAGSLLGVASAVLGWRWYGAWTTSAEAEGRVYGFMRGRGRVTIERGGPGAMEMEPLPKNEEAAEAVV</sequence>
<organism evidence="9 10">
    <name type="scientific">Sphaerosporella brunnea</name>
    <dbReference type="NCBI Taxonomy" id="1250544"/>
    <lineage>
        <taxon>Eukaryota</taxon>
        <taxon>Fungi</taxon>
        <taxon>Dikarya</taxon>
        <taxon>Ascomycota</taxon>
        <taxon>Pezizomycotina</taxon>
        <taxon>Pezizomycetes</taxon>
        <taxon>Pezizales</taxon>
        <taxon>Pyronemataceae</taxon>
        <taxon>Sphaerosporella</taxon>
    </lineage>
</organism>
<keyword evidence="9" id="KW-0575">Peroxidase</keyword>
<reference evidence="9 10" key="1">
    <citation type="submission" date="2019-09" db="EMBL/GenBank/DDBJ databases">
        <title>Draft genome of the ectomycorrhizal ascomycete Sphaerosporella brunnea.</title>
        <authorList>
            <consortium name="DOE Joint Genome Institute"/>
            <person name="Benucci G.M."/>
            <person name="Marozzi G."/>
            <person name="Antonielli L."/>
            <person name="Sanchez S."/>
            <person name="Marco P."/>
            <person name="Wang X."/>
            <person name="Falini L.B."/>
            <person name="Barry K."/>
            <person name="Haridas S."/>
            <person name="Lipzen A."/>
            <person name="Labutti K."/>
            <person name="Grigoriev I.V."/>
            <person name="Murat C."/>
            <person name="Martin F."/>
            <person name="Albertini E."/>
            <person name="Donnini D."/>
            <person name="Bonito G."/>
        </authorList>
    </citation>
    <scope>NUCLEOTIDE SEQUENCE [LARGE SCALE GENOMIC DNA]</scope>
    <source>
        <strain evidence="9 10">Sb_GMNB300</strain>
    </source>
</reference>
<dbReference type="GO" id="GO:0004601">
    <property type="term" value="F:peroxidase activity"/>
    <property type="evidence" value="ECO:0007669"/>
    <property type="project" value="UniProtKB-KW"/>
</dbReference>
<dbReference type="InParanoid" id="A0A5J5F969"/>
<dbReference type="PANTHER" id="PTHR10165:SF154">
    <property type="entry name" value="PAP2 DOMAIN PROTEIN (AFU_ORTHOLOGUE AFUA_1G09730)"/>
    <property type="match status" value="1"/>
</dbReference>
<comment type="similarity">
    <text evidence="2">Belongs to the PA-phosphatase related phosphoesterase family.</text>
</comment>
<feature type="transmembrane region" description="Helical" evidence="7">
    <location>
        <begin position="67"/>
        <end position="88"/>
    </location>
</feature>
<protein>
    <submittedName>
        <fullName evidence="9">Phosphatidic acid phosphatase type 2/haloperoxidase</fullName>
    </submittedName>
</protein>
<gene>
    <name evidence="9" type="ORF">FN846DRAFT_987566</name>
</gene>
<dbReference type="InterPro" id="IPR000326">
    <property type="entry name" value="PAP2/HPO"/>
</dbReference>
<evidence type="ECO:0000259" key="8">
    <source>
        <dbReference type="Pfam" id="PF01569"/>
    </source>
</evidence>
<dbReference type="Pfam" id="PF01569">
    <property type="entry name" value="PAP2"/>
    <property type="match status" value="1"/>
</dbReference>
<dbReference type="InterPro" id="IPR043216">
    <property type="entry name" value="PAP-like"/>
</dbReference>
<feature type="domain" description="Phosphatidic acid phosphatase type 2/haloperoxidase" evidence="8">
    <location>
        <begin position="116"/>
        <end position="326"/>
    </location>
</feature>
<evidence type="ECO:0000313" key="10">
    <source>
        <dbReference type="Proteomes" id="UP000326924"/>
    </source>
</evidence>
<comment type="subcellular location">
    <subcellularLocation>
        <location evidence="1">Membrane</location>
        <topology evidence="1">Multi-pass membrane protein</topology>
    </subcellularLocation>
</comment>
<evidence type="ECO:0000256" key="7">
    <source>
        <dbReference type="SAM" id="Phobius"/>
    </source>
</evidence>
<evidence type="ECO:0000256" key="4">
    <source>
        <dbReference type="ARBA" id="ARBA00022989"/>
    </source>
</evidence>
<dbReference type="Proteomes" id="UP000326924">
    <property type="component" value="Unassembled WGS sequence"/>
</dbReference>
<evidence type="ECO:0000256" key="1">
    <source>
        <dbReference type="ARBA" id="ARBA00004141"/>
    </source>
</evidence>
<dbReference type="PANTHER" id="PTHR10165">
    <property type="entry name" value="LIPID PHOSPHATE PHOSPHATASE"/>
    <property type="match status" value="1"/>
</dbReference>
<feature type="transmembrane region" description="Helical" evidence="7">
    <location>
        <begin position="203"/>
        <end position="224"/>
    </location>
</feature>
<evidence type="ECO:0000256" key="6">
    <source>
        <dbReference type="SAM" id="MobiDB-lite"/>
    </source>
</evidence>
<feature type="region of interest" description="Disordered" evidence="6">
    <location>
        <begin position="352"/>
        <end position="373"/>
    </location>
</feature>
<comment type="caution">
    <text evidence="9">The sequence shown here is derived from an EMBL/GenBank/DDBJ whole genome shotgun (WGS) entry which is preliminary data.</text>
</comment>
<dbReference type="GO" id="GO:0046839">
    <property type="term" value="P:phospholipid dephosphorylation"/>
    <property type="evidence" value="ECO:0007669"/>
    <property type="project" value="TreeGrafter"/>
</dbReference>
<dbReference type="SUPFAM" id="SSF48317">
    <property type="entry name" value="Acid phosphatase/Vanadium-dependent haloperoxidase"/>
    <property type="match status" value="1"/>
</dbReference>
<feature type="transmembrane region" description="Helical" evidence="7">
    <location>
        <begin position="6"/>
        <end position="24"/>
    </location>
</feature>
<evidence type="ECO:0000256" key="2">
    <source>
        <dbReference type="ARBA" id="ARBA00008816"/>
    </source>
</evidence>
<name>A0A5J5F969_9PEZI</name>
<dbReference type="AlphaFoldDB" id="A0A5J5F969"/>
<keyword evidence="5 7" id="KW-0472">Membrane</keyword>
<proteinExistence type="inferred from homology"/>
<evidence type="ECO:0000313" key="9">
    <source>
        <dbReference type="EMBL" id="KAA8913489.1"/>
    </source>
</evidence>
<dbReference type="GO" id="GO:0008195">
    <property type="term" value="F:phosphatidate phosphatase activity"/>
    <property type="evidence" value="ECO:0007669"/>
    <property type="project" value="TreeGrafter"/>
</dbReference>
<accession>A0A5J5F969</accession>
<feature type="transmembrane region" description="Helical" evidence="7">
    <location>
        <begin position="304"/>
        <end position="324"/>
    </location>
</feature>
<keyword evidence="10" id="KW-1185">Reference proteome</keyword>
<dbReference type="GO" id="GO:0006644">
    <property type="term" value="P:phospholipid metabolic process"/>
    <property type="evidence" value="ECO:0007669"/>
    <property type="project" value="InterPro"/>
</dbReference>
<dbReference type="InterPro" id="IPR036938">
    <property type="entry name" value="PAP2/HPO_sf"/>
</dbReference>